<comment type="cofactor">
    <cofactor evidence="1 5">
        <name>Zn(2+)</name>
        <dbReference type="ChEBI" id="CHEBI:29105"/>
    </cofactor>
</comment>
<dbReference type="InterPro" id="IPR050129">
    <property type="entry name" value="Zn_alcohol_dh"/>
</dbReference>
<dbReference type="PROSITE" id="PS00059">
    <property type="entry name" value="ADH_ZINC"/>
    <property type="match status" value="1"/>
</dbReference>
<dbReference type="Pfam" id="PF08240">
    <property type="entry name" value="ADH_N"/>
    <property type="match status" value="1"/>
</dbReference>
<keyword evidence="4" id="KW-0560">Oxidoreductase</keyword>
<dbReference type="Proteomes" id="UP001603978">
    <property type="component" value="Unassembled WGS sequence"/>
</dbReference>
<proteinExistence type="inferred from homology"/>
<keyword evidence="2 5" id="KW-0479">Metal-binding</keyword>
<keyword evidence="3 5" id="KW-0862">Zinc</keyword>
<evidence type="ECO:0000313" key="7">
    <source>
        <dbReference type="EMBL" id="MFG1706941.1"/>
    </source>
</evidence>
<dbReference type="SUPFAM" id="SSF50129">
    <property type="entry name" value="GroES-like"/>
    <property type="match status" value="1"/>
</dbReference>
<dbReference type="Gene3D" id="3.90.180.10">
    <property type="entry name" value="Medium-chain alcohol dehydrogenases, catalytic domain"/>
    <property type="match status" value="1"/>
</dbReference>
<evidence type="ECO:0000256" key="3">
    <source>
        <dbReference type="ARBA" id="ARBA00022833"/>
    </source>
</evidence>
<dbReference type="InterPro" id="IPR013154">
    <property type="entry name" value="ADH-like_N"/>
</dbReference>
<comment type="caution">
    <text evidence="7">The sequence shown here is derived from an EMBL/GenBank/DDBJ whole genome shotgun (WGS) entry which is preliminary data.</text>
</comment>
<dbReference type="RefSeq" id="WP_393170243.1">
    <property type="nucleotide sequence ID" value="NZ_JBICRM010000018.1"/>
</dbReference>
<evidence type="ECO:0000256" key="1">
    <source>
        <dbReference type="ARBA" id="ARBA00001947"/>
    </source>
</evidence>
<dbReference type="SMART" id="SM00829">
    <property type="entry name" value="PKS_ER"/>
    <property type="match status" value="1"/>
</dbReference>
<dbReference type="InterPro" id="IPR020843">
    <property type="entry name" value="ER"/>
</dbReference>
<comment type="similarity">
    <text evidence="5">Belongs to the zinc-containing alcohol dehydrogenase family.</text>
</comment>
<dbReference type="InterPro" id="IPR002328">
    <property type="entry name" value="ADH_Zn_CS"/>
</dbReference>
<keyword evidence="8" id="KW-1185">Reference proteome</keyword>
<protein>
    <submittedName>
        <fullName evidence="7">Zinc-binding dehydrogenase</fullName>
    </submittedName>
</protein>
<accession>A0ABW7AHY0</accession>
<dbReference type="InterPro" id="IPR013149">
    <property type="entry name" value="ADH-like_C"/>
</dbReference>
<evidence type="ECO:0000256" key="2">
    <source>
        <dbReference type="ARBA" id="ARBA00022723"/>
    </source>
</evidence>
<gene>
    <name evidence="7" type="ORF">ACFLIM_27485</name>
</gene>
<dbReference type="PANTHER" id="PTHR43401:SF2">
    <property type="entry name" value="L-THREONINE 3-DEHYDROGENASE"/>
    <property type="match status" value="1"/>
</dbReference>
<organism evidence="7 8">
    <name type="scientific">Nonomuraea marmarensis</name>
    <dbReference type="NCBI Taxonomy" id="3351344"/>
    <lineage>
        <taxon>Bacteria</taxon>
        <taxon>Bacillati</taxon>
        <taxon>Actinomycetota</taxon>
        <taxon>Actinomycetes</taxon>
        <taxon>Streptosporangiales</taxon>
        <taxon>Streptosporangiaceae</taxon>
        <taxon>Nonomuraea</taxon>
    </lineage>
</organism>
<dbReference type="InterPro" id="IPR011032">
    <property type="entry name" value="GroES-like_sf"/>
</dbReference>
<evidence type="ECO:0000259" key="6">
    <source>
        <dbReference type="SMART" id="SM00829"/>
    </source>
</evidence>
<dbReference type="Gene3D" id="3.40.50.720">
    <property type="entry name" value="NAD(P)-binding Rossmann-like Domain"/>
    <property type="match status" value="1"/>
</dbReference>
<name>A0ABW7AHY0_9ACTN</name>
<dbReference type="InterPro" id="IPR036291">
    <property type="entry name" value="NAD(P)-bd_dom_sf"/>
</dbReference>
<evidence type="ECO:0000313" key="8">
    <source>
        <dbReference type="Proteomes" id="UP001603978"/>
    </source>
</evidence>
<feature type="domain" description="Enoyl reductase (ER)" evidence="6">
    <location>
        <begin position="9"/>
        <end position="343"/>
    </location>
</feature>
<sequence>MRAAVFHGGRDIRVERVPPPSPGPGDVLIRVDSAGICGSDVLSYRGLGPWQASPEHPDGDGHELSGTVAALGTQVTGLAIGDRVAVEPIHLASCGVCERCRAGRTYLCAERGLIGGVHTHSRGFAEYDLAPADHVHRLPDGVGLEEASILDCYACAVHALHVSSPPPGSPVLVIGSGTIGLTLGQVARARGHPVTMLGHRPGSLRLAVETGAADATHDTRSGAALSGLRFSTVYDAAGNSDNSLAEALDFVAPGGEVVVVGVFATSPRFDPHLAYQREVSVRWSNSYGRCVGGVPDFQRALDLLARREVRAAELITHRFALEDIGAAFTTQLDRTAGAVKILIKPGPAP</sequence>
<dbReference type="EMBL" id="JBICRM010000018">
    <property type="protein sequence ID" value="MFG1706941.1"/>
    <property type="molecule type" value="Genomic_DNA"/>
</dbReference>
<reference evidence="7 8" key="1">
    <citation type="submission" date="2024-10" db="EMBL/GenBank/DDBJ databases">
        <authorList>
            <person name="Topkara A.R."/>
            <person name="Saygin H."/>
        </authorList>
    </citation>
    <scope>NUCLEOTIDE SEQUENCE [LARGE SCALE GENOMIC DNA]</scope>
    <source>
        <strain evidence="7 8">M3C6</strain>
    </source>
</reference>
<dbReference type="SUPFAM" id="SSF51735">
    <property type="entry name" value="NAD(P)-binding Rossmann-fold domains"/>
    <property type="match status" value="1"/>
</dbReference>
<dbReference type="PANTHER" id="PTHR43401">
    <property type="entry name" value="L-THREONINE 3-DEHYDROGENASE"/>
    <property type="match status" value="1"/>
</dbReference>
<evidence type="ECO:0000256" key="4">
    <source>
        <dbReference type="ARBA" id="ARBA00023002"/>
    </source>
</evidence>
<dbReference type="Pfam" id="PF00107">
    <property type="entry name" value="ADH_zinc_N"/>
    <property type="match status" value="1"/>
</dbReference>
<evidence type="ECO:0000256" key="5">
    <source>
        <dbReference type="RuleBase" id="RU361277"/>
    </source>
</evidence>